<comment type="similarity">
    <text evidence="4 9">Belongs to the NAD(P)-dependent epimerase/dehydratase family.</text>
</comment>
<evidence type="ECO:0000256" key="1">
    <source>
        <dbReference type="ARBA" id="ARBA00000083"/>
    </source>
</evidence>
<dbReference type="GO" id="GO:0006012">
    <property type="term" value="P:galactose metabolic process"/>
    <property type="evidence" value="ECO:0007669"/>
    <property type="project" value="UniProtKB-UniPathway"/>
</dbReference>
<dbReference type="Pfam" id="PF16363">
    <property type="entry name" value="GDP_Man_Dehyd"/>
    <property type="match status" value="1"/>
</dbReference>
<dbReference type="GO" id="GO:0005829">
    <property type="term" value="C:cytosol"/>
    <property type="evidence" value="ECO:0007669"/>
    <property type="project" value="TreeGrafter"/>
</dbReference>
<evidence type="ECO:0000259" key="10">
    <source>
        <dbReference type="Pfam" id="PF16363"/>
    </source>
</evidence>
<evidence type="ECO:0000256" key="8">
    <source>
        <dbReference type="ARBA" id="ARBA00023235"/>
    </source>
</evidence>
<dbReference type="PANTHER" id="PTHR43725:SF47">
    <property type="entry name" value="UDP-GLUCOSE 4-EPIMERASE"/>
    <property type="match status" value="1"/>
</dbReference>
<dbReference type="EMBL" id="SHAG01000043">
    <property type="protein sequence ID" value="RZO75224.1"/>
    <property type="molecule type" value="Genomic_DNA"/>
</dbReference>
<comment type="subunit">
    <text evidence="9">Homodimer.</text>
</comment>
<accession>A0A520RYI1</accession>
<evidence type="ECO:0000256" key="6">
    <source>
        <dbReference type="ARBA" id="ARBA00018569"/>
    </source>
</evidence>
<evidence type="ECO:0000256" key="9">
    <source>
        <dbReference type="RuleBase" id="RU366046"/>
    </source>
</evidence>
<dbReference type="GO" id="GO:0003978">
    <property type="term" value="F:UDP-glucose 4-epimerase activity"/>
    <property type="evidence" value="ECO:0007669"/>
    <property type="project" value="UniProtKB-UniRule"/>
</dbReference>
<dbReference type="Gene3D" id="3.40.50.720">
    <property type="entry name" value="NAD(P)-binding Rossmann-like Domain"/>
    <property type="match status" value="1"/>
</dbReference>
<dbReference type="InterPro" id="IPR005886">
    <property type="entry name" value="UDP_G4E"/>
</dbReference>
<dbReference type="InterPro" id="IPR016040">
    <property type="entry name" value="NAD(P)-bd_dom"/>
</dbReference>
<evidence type="ECO:0000256" key="5">
    <source>
        <dbReference type="ARBA" id="ARBA00013189"/>
    </source>
</evidence>
<dbReference type="CDD" id="cd05247">
    <property type="entry name" value="UDP_G4E_1_SDR_e"/>
    <property type="match status" value="1"/>
</dbReference>
<dbReference type="NCBIfam" id="TIGR01179">
    <property type="entry name" value="galE"/>
    <property type="match status" value="1"/>
</dbReference>
<evidence type="ECO:0000256" key="7">
    <source>
        <dbReference type="ARBA" id="ARBA00023027"/>
    </source>
</evidence>
<evidence type="ECO:0000256" key="4">
    <source>
        <dbReference type="ARBA" id="ARBA00007637"/>
    </source>
</evidence>
<proteinExistence type="inferred from homology"/>
<comment type="cofactor">
    <cofactor evidence="2 9">
        <name>NAD(+)</name>
        <dbReference type="ChEBI" id="CHEBI:57540"/>
    </cofactor>
</comment>
<dbReference type="UniPathway" id="UPA00214"/>
<evidence type="ECO:0000313" key="12">
    <source>
        <dbReference type="Proteomes" id="UP000316199"/>
    </source>
</evidence>
<dbReference type="Gene3D" id="3.90.25.10">
    <property type="entry name" value="UDP-galactose 4-epimerase, domain 1"/>
    <property type="match status" value="1"/>
</dbReference>
<comment type="caution">
    <text evidence="11">The sequence shown here is derived from an EMBL/GenBank/DDBJ whole genome shotgun (WGS) entry which is preliminary data.</text>
</comment>
<dbReference type="SUPFAM" id="SSF51735">
    <property type="entry name" value="NAD(P)-binding Rossmann-fold domains"/>
    <property type="match status" value="1"/>
</dbReference>
<comment type="pathway">
    <text evidence="3 9">Carbohydrate metabolism; galactose metabolism.</text>
</comment>
<name>A0A520RYI1_9GAMM</name>
<dbReference type="InterPro" id="IPR036291">
    <property type="entry name" value="NAD(P)-bd_dom_sf"/>
</dbReference>
<dbReference type="AlphaFoldDB" id="A0A520RYI1"/>
<comment type="catalytic activity">
    <reaction evidence="1 9">
        <text>UDP-alpha-D-glucose = UDP-alpha-D-galactose</text>
        <dbReference type="Rhea" id="RHEA:22168"/>
        <dbReference type="ChEBI" id="CHEBI:58885"/>
        <dbReference type="ChEBI" id="CHEBI:66914"/>
        <dbReference type="EC" id="5.1.3.2"/>
    </reaction>
</comment>
<dbReference type="EC" id="5.1.3.2" evidence="5 9"/>
<dbReference type="Proteomes" id="UP000316199">
    <property type="component" value="Unassembled WGS sequence"/>
</dbReference>
<evidence type="ECO:0000256" key="2">
    <source>
        <dbReference type="ARBA" id="ARBA00001911"/>
    </source>
</evidence>
<keyword evidence="8 9" id="KW-0413">Isomerase</keyword>
<keyword evidence="7 9" id="KW-0520">NAD</keyword>
<reference evidence="11 12" key="1">
    <citation type="submission" date="2019-02" db="EMBL/GenBank/DDBJ databases">
        <title>Prokaryotic population dynamics and viral predation in marine succession experiment using metagenomics: the confinement effect.</title>
        <authorList>
            <person name="Haro-Moreno J.M."/>
            <person name="Rodriguez-Valera F."/>
            <person name="Lopez-Perez M."/>
        </authorList>
    </citation>
    <scope>NUCLEOTIDE SEQUENCE [LARGE SCALE GENOMIC DNA]</scope>
    <source>
        <strain evidence="11">MED-G157</strain>
    </source>
</reference>
<dbReference type="PANTHER" id="PTHR43725">
    <property type="entry name" value="UDP-GLUCOSE 4-EPIMERASE"/>
    <property type="match status" value="1"/>
</dbReference>
<gene>
    <name evidence="11" type="primary">galE</name>
    <name evidence="11" type="ORF">EVA68_07520</name>
</gene>
<sequence>MKVLLTGGSGYIGSHTLLELLKQSNDVTIIDNLVNSSFEVIKRVQLITGRRVAFLPVDLLDTRELNDVFDKHDFDMVVHFAGLKSVSKSQEDPLSYYENNVSGTINLCNAMVKHGVYNLIFSSSATVYGDPSVLPIKEESSISDAASPYGRTKIMVEKILMDLSKTNSKWNVIILRYFNPGGAHESGHIGEDPNGIPNNLFPYITQCAAGKRKELTVFGNDYSTRDGTCIRDYIHVVDLALGHVAAITKIKHQPGLAIYNLGTGKGSSVLEVIQTFEEVNKVKVPYVIGPRRIGDVAECYTDPKKANRELIWEARATLKQICRDAWNWQQRNPFGYIRGEN</sequence>
<dbReference type="NCBIfam" id="NF007956">
    <property type="entry name" value="PRK10675.1"/>
    <property type="match status" value="1"/>
</dbReference>
<organism evidence="11 12">
    <name type="scientific">OM182 bacterium</name>
    <dbReference type="NCBI Taxonomy" id="2510334"/>
    <lineage>
        <taxon>Bacteria</taxon>
        <taxon>Pseudomonadati</taxon>
        <taxon>Pseudomonadota</taxon>
        <taxon>Gammaproteobacteria</taxon>
        <taxon>OMG group</taxon>
        <taxon>OM182 clade</taxon>
    </lineage>
</organism>
<feature type="domain" description="NAD(P)-binding" evidence="10">
    <location>
        <begin position="4"/>
        <end position="324"/>
    </location>
</feature>
<keyword evidence="9" id="KW-0119">Carbohydrate metabolism</keyword>
<evidence type="ECO:0000256" key="3">
    <source>
        <dbReference type="ARBA" id="ARBA00004947"/>
    </source>
</evidence>
<evidence type="ECO:0000313" key="11">
    <source>
        <dbReference type="EMBL" id="RZO75224.1"/>
    </source>
</evidence>
<protein>
    <recommendedName>
        <fullName evidence="6 9">UDP-glucose 4-epimerase</fullName>
        <ecNumber evidence="5 9">5.1.3.2</ecNumber>
    </recommendedName>
</protein>